<dbReference type="AlphaFoldDB" id="A7TCV7"/>
<sequence length="49" mass="5751">FLDNMPANDIMTFGARIGLFFQLVTVFPLVIYIVRVQFMLFFFGSPYPR</sequence>
<reference evidence="2 3" key="1">
    <citation type="journal article" date="2007" name="Science">
        <title>Sea anemone genome reveals ancestral eumetazoan gene repertoire and genomic organization.</title>
        <authorList>
            <person name="Putnam N.H."/>
            <person name="Srivastava M."/>
            <person name="Hellsten U."/>
            <person name="Dirks B."/>
            <person name="Chapman J."/>
            <person name="Salamov A."/>
            <person name="Terry A."/>
            <person name="Shapiro H."/>
            <person name="Lindquist E."/>
            <person name="Kapitonov V.V."/>
            <person name="Jurka J."/>
            <person name="Genikhovich G."/>
            <person name="Grigoriev I.V."/>
            <person name="Lucas S.M."/>
            <person name="Steele R.E."/>
            <person name="Finnerty J.R."/>
            <person name="Technau U."/>
            <person name="Martindale M.Q."/>
            <person name="Rokhsar D.S."/>
        </authorList>
    </citation>
    <scope>NUCLEOTIDE SEQUENCE [LARGE SCALE GENOMIC DNA]</scope>
    <source>
        <strain evidence="3">CH2 X CH6</strain>
    </source>
</reference>
<evidence type="ECO:0000256" key="1">
    <source>
        <dbReference type="SAM" id="Phobius"/>
    </source>
</evidence>
<accession>A7TCV7</accession>
<keyword evidence="1" id="KW-0472">Membrane</keyword>
<keyword evidence="1" id="KW-1133">Transmembrane helix</keyword>
<feature type="non-terminal residue" evidence="2">
    <location>
        <position position="1"/>
    </location>
</feature>
<keyword evidence="1" id="KW-0812">Transmembrane</keyword>
<dbReference type="HOGENOM" id="CLU_3147484_0_0_1"/>
<organism evidence="2 3">
    <name type="scientific">Nematostella vectensis</name>
    <name type="common">Starlet sea anemone</name>
    <dbReference type="NCBI Taxonomy" id="45351"/>
    <lineage>
        <taxon>Eukaryota</taxon>
        <taxon>Metazoa</taxon>
        <taxon>Cnidaria</taxon>
        <taxon>Anthozoa</taxon>
        <taxon>Hexacorallia</taxon>
        <taxon>Actiniaria</taxon>
        <taxon>Edwardsiidae</taxon>
        <taxon>Nematostella</taxon>
    </lineage>
</organism>
<keyword evidence="3" id="KW-1185">Reference proteome</keyword>
<evidence type="ECO:0000313" key="3">
    <source>
        <dbReference type="Proteomes" id="UP000001593"/>
    </source>
</evidence>
<gene>
    <name evidence="2" type="ORF">NEMVEDRAFT_v1g155338</name>
</gene>
<evidence type="ECO:0000313" key="2">
    <source>
        <dbReference type="EMBL" id="EDO26103.1"/>
    </source>
</evidence>
<name>A7TCV7_NEMVE</name>
<protein>
    <submittedName>
        <fullName evidence="2">Uncharacterized protein</fullName>
    </submittedName>
</protein>
<feature type="transmembrane region" description="Helical" evidence="1">
    <location>
        <begin position="20"/>
        <end position="43"/>
    </location>
</feature>
<dbReference type="EMBL" id="DS476821">
    <property type="protein sequence ID" value="EDO26103.1"/>
    <property type="molecule type" value="Genomic_DNA"/>
</dbReference>
<dbReference type="Proteomes" id="UP000001593">
    <property type="component" value="Unassembled WGS sequence"/>
</dbReference>
<proteinExistence type="predicted"/>
<dbReference type="PhylomeDB" id="A7TCV7"/>
<dbReference type="InParanoid" id="A7TCV7"/>
<dbReference type="STRING" id="45351.A7TCV7"/>